<feature type="domain" description="Insertion element IS402-like" evidence="2">
    <location>
        <begin position="8"/>
        <end position="69"/>
    </location>
</feature>
<sequence>MGIARAAPSRGQGRLGRHRQRQSPIFINAVFGIMRTVAPWRDLPPDLGHGSNTHRCFIRWRDKGIREKLLATRIDEPDYEWLMMEDSHCKVHPHGAGARGGHRDMSRTKGGSTRPYIGPWMRWACRSALLSQEVAERIVGRLAA</sequence>
<dbReference type="EMBL" id="CP000127">
    <property type="protein sequence ID" value="ABA58861.1"/>
    <property type="molecule type" value="Genomic_DNA"/>
</dbReference>
<protein>
    <submittedName>
        <fullName evidence="3">Possible transposase</fullName>
    </submittedName>
</protein>
<dbReference type="PANTHER" id="PTHR46637:SF1">
    <property type="entry name" value="BLL5188 PROTEIN"/>
    <property type="match status" value="1"/>
</dbReference>
<evidence type="ECO:0000259" key="2">
    <source>
        <dbReference type="Pfam" id="PF13340"/>
    </source>
</evidence>
<reference evidence="4" key="1">
    <citation type="journal article" date="2006" name="Appl. Environ. Microbiol.">
        <title>Complete genome sequence of the marine, chemolithoautotrophic, ammonia-oxidizing bacterium Nitrosococcus oceani ATCC 19707.</title>
        <authorList>
            <person name="Klotz M.G."/>
            <person name="Arp D.J."/>
            <person name="Chain P.S.G."/>
            <person name="El-Sheikh A.F."/>
            <person name="Hauser L.J."/>
            <person name="Hommes N.G."/>
            <person name="Larimer F.W."/>
            <person name="Malfatti S.A."/>
            <person name="Norton J.M."/>
            <person name="Poret-Peterson A.T."/>
            <person name="Vergez L.M."/>
            <person name="Ward B.B."/>
        </authorList>
    </citation>
    <scope>NUCLEOTIDE SEQUENCE [LARGE SCALE GENOMIC DNA]</scope>
    <source>
        <strain evidence="4">ATCC 19707 / BCRC 17464 / NCIMB 11848 / C-107</strain>
    </source>
</reference>
<organism evidence="3 4">
    <name type="scientific">Nitrosococcus oceani (strain ATCC 19707 / BCRC 17464 / JCM 30415 / NCIMB 11848 / C-107)</name>
    <dbReference type="NCBI Taxonomy" id="323261"/>
    <lineage>
        <taxon>Bacteria</taxon>
        <taxon>Pseudomonadati</taxon>
        <taxon>Pseudomonadota</taxon>
        <taxon>Gammaproteobacteria</taxon>
        <taxon>Chromatiales</taxon>
        <taxon>Chromatiaceae</taxon>
        <taxon>Nitrosococcus</taxon>
    </lineage>
</organism>
<evidence type="ECO:0000313" key="3">
    <source>
        <dbReference type="EMBL" id="ABA58861.1"/>
    </source>
</evidence>
<feature type="region of interest" description="Disordered" evidence="1">
    <location>
        <begin position="92"/>
        <end position="111"/>
    </location>
</feature>
<name>Q3J8I5_NITOC</name>
<dbReference type="eggNOG" id="COG3293">
    <property type="taxonomic scope" value="Bacteria"/>
</dbReference>
<dbReference type="KEGG" id="noc:Noc_2403"/>
<dbReference type="InParanoid" id="Q3J8I5"/>
<dbReference type="Proteomes" id="UP000006838">
    <property type="component" value="Chromosome"/>
</dbReference>
<keyword evidence="4" id="KW-1185">Reference proteome</keyword>
<dbReference type="HOGENOM" id="CLU_055261_2_3_6"/>
<proteinExistence type="predicted"/>
<accession>Q3J8I5</accession>
<gene>
    <name evidence="3" type="ordered locus">Noc_2403</name>
</gene>
<dbReference type="PANTHER" id="PTHR46637">
    <property type="entry name" value="TIS1421-TRANSPOSASE PROTEIN A"/>
    <property type="match status" value="1"/>
</dbReference>
<dbReference type="STRING" id="323261.Noc_2403"/>
<evidence type="ECO:0000256" key="1">
    <source>
        <dbReference type="SAM" id="MobiDB-lite"/>
    </source>
</evidence>
<dbReference type="InterPro" id="IPR052909">
    <property type="entry name" value="Transposase_6_like"/>
</dbReference>
<dbReference type="InterPro" id="IPR025161">
    <property type="entry name" value="IS402-like_dom"/>
</dbReference>
<evidence type="ECO:0000313" key="4">
    <source>
        <dbReference type="Proteomes" id="UP000006838"/>
    </source>
</evidence>
<dbReference type="AlphaFoldDB" id="Q3J8I5"/>
<dbReference type="Pfam" id="PF13340">
    <property type="entry name" value="DUF4096"/>
    <property type="match status" value="1"/>
</dbReference>